<dbReference type="Pfam" id="PF13207">
    <property type="entry name" value="AAA_17"/>
    <property type="match status" value="1"/>
</dbReference>
<dbReference type="EMBL" id="MJLZ01000079">
    <property type="protein sequence ID" value="RLM18008.1"/>
    <property type="molecule type" value="Genomic_DNA"/>
</dbReference>
<dbReference type="AlphaFoldDB" id="A0A421DJ08"/>
<keyword evidence="2" id="KW-1185">Reference proteome</keyword>
<sequence>MIIGFFGISGVGKTTFTKRLKKECPNILRFSASELIQELDGKINYKDLLGDVVIDNQSKLAFSIKNLSSSRINNNIVLELHNIIETKEGPHHISKDILQGLGLDKVFFIKKDPNIIIENKSKDIKERSRLNLLELDKLQNLALKYFIEVYKDFDKEIISGSDEDVTKISKLLC</sequence>
<evidence type="ECO:0000313" key="1">
    <source>
        <dbReference type="EMBL" id="RLM18008.1"/>
    </source>
</evidence>
<accession>A0A421DJ08</accession>
<comment type="caution">
    <text evidence="1">The sequence shown here is derived from an EMBL/GenBank/DDBJ whole genome shotgun (WGS) entry which is preliminary data.</text>
</comment>
<protein>
    <recommendedName>
        <fullName evidence="3">Adenylate kinase</fullName>
    </recommendedName>
</protein>
<reference evidence="1 2" key="1">
    <citation type="submission" date="2016-09" db="EMBL/GenBank/DDBJ databases">
        <authorList>
            <person name="Doonan J."/>
            <person name="Pachebat J.A."/>
            <person name="Golyshin P.N."/>
            <person name="Denman S."/>
            <person name="Mcdonald J.E."/>
        </authorList>
    </citation>
    <scope>NUCLEOTIDE SEQUENCE [LARGE SCALE GENOMIC DNA]</scope>
    <source>
        <strain evidence="1 2">NCPPB 3934</strain>
    </source>
</reference>
<evidence type="ECO:0000313" key="2">
    <source>
        <dbReference type="Proteomes" id="UP000285648"/>
    </source>
</evidence>
<name>A0A421DJ08_9GAMM</name>
<dbReference type="RefSeq" id="WP_121576659.1">
    <property type="nucleotide sequence ID" value="NZ_MJLZ01000079.1"/>
</dbReference>
<dbReference type="InterPro" id="IPR027417">
    <property type="entry name" value="P-loop_NTPase"/>
</dbReference>
<dbReference type="Proteomes" id="UP000285648">
    <property type="component" value="Unassembled WGS sequence"/>
</dbReference>
<dbReference type="OrthoDB" id="1850524at2"/>
<evidence type="ECO:0008006" key="3">
    <source>
        <dbReference type="Google" id="ProtNLM"/>
    </source>
</evidence>
<proteinExistence type="predicted"/>
<dbReference type="SUPFAM" id="SSF52540">
    <property type="entry name" value="P-loop containing nucleoside triphosphate hydrolases"/>
    <property type="match status" value="1"/>
</dbReference>
<organism evidence="1 2">
    <name type="scientific">Brenneria alni</name>
    <dbReference type="NCBI Taxonomy" id="71656"/>
    <lineage>
        <taxon>Bacteria</taxon>
        <taxon>Pseudomonadati</taxon>
        <taxon>Pseudomonadota</taxon>
        <taxon>Gammaproteobacteria</taxon>
        <taxon>Enterobacterales</taxon>
        <taxon>Pectobacteriaceae</taxon>
        <taxon>Brenneria</taxon>
    </lineage>
</organism>
<dbReference type="Gene3D" id="3.40.50.300">
    <property type="entry name" value="P-loop containing nucleotide triphosphate hydrolases"/>
    <property type="match status" value="1"/>
</dbReference>
<gene>
    <name evidence="1" type="ORF">BIY29_18770</name>
</gene>